<dbReference type="GO" id="GO:0003677">
    <property type="term" value="F:DNA binding"/>
    <property type="evidence" value="ECO:0007669"/>
    <property type="project" value="InterPro"/>
</dbReference>
<dbReference type="InterPro" id="IPR014724">
    <property type="entry name" value="RNA_pol_RPB2_OB-fold"/>
</dbReference>
<dbReference type="EC" id="2.7.7.6" evidence="2"/>
<sequence length="192" mass="21189">MGKQALGTIALNQHLRADTVLLLGAYPQRPLCRTQAMNLTHYEKLGAGINAMVCVMSYSGYDIEDAQVYNKASLDRGYGRCVVLRKHEVDLEKLPGGEVEVVLPPEKPGVGRYKALNADGIAAQGALVHMYDVLVNKYTPTADGDARSAQLLYKFPQPAIVDHVFITTPGENDRMRDVEQKIKVITREVRPP</sequence>
<protein>
    <recommendedName>
        <fullName evidence="2">DNA-directed RNA polymerase</fullName>
        <ecNumber evidence="2">2.7.7.6</ecNumber>
    </recommendedName>
</protein>
<evidence type="ECO:0000256" key="3">
    <source>
        <dbReference type="ARBA" id="ARBA00022478"/>
    </source>
</evidence>
<dbReference type="Gene3D" id="2.40.50.150">
    <property type="match status" value="1"/>
</dbReference>
<dbReference type="GO" id="GO:0006351">
    <property type="term" value="P:DNA-templated transcription"/>
    <property type="evidence" value="ECO:0007669"/>
    <property type="project" value="InterPro"/>
</dbReference>
<evidence type="ECO:0000256" key="1">
    <source>
        <dbReference type="ARBA" id="ARBA00006835"/>
    </source>
</evidence>
<dbReference type="InterPro" id="IPR007120">
    <property type="entry name" value="DNA-dir_RNAP_su2_dom"/>
</dbReference>
<dbReference type="AlphaFoldDB" id="A0A146MFV0"/>
<gene>
    <name evidence="8" type="primary">polr3b</name>
    <name evidence="8" type="ORF">g.22762</name>
</gene>
<keyword evidence="5" id="KW-0548">Nucleotidyltransferase</keyword>
<keyword evidence="4" id="KW-0808">Transferase</keyword>
<feature type="domain" description="DNA-directed RNA polymerase subunit 2 hybrid-binding" evidence="7">
    <location>
        <begin position="1"/>
        <end position="192"/>
    </location>
</feature>
<dbReference type="GO" id="GO:0003899">
    <property type="term" value="F:DNA-directed RNA polymerase activity"/>
    <property type="evidence" value="ECO:0007669"/>
    <property type="project" value="UniProtKB-EC"/>
</dbReference>
<evidence type="ECO:0000256" key="2">
    <source>
        <dbReference type="ARBA" id="ARBA00012418"/>
    </source>
</evidence>
<dbReference type="InterPro" id="IPR015712">
    <property type="entry name" value="DNA-dir_RNA_pol_su2"/>
</dbReference>
<evidence type="ECO:0000256" key="4">
    <source>
        <dbReference type="ARBA" id="ARBA00022679"/>
    </source>
</evidence>
<proteinExistence type="inferred from homology"/>
<dbReference type="Pfam" id="PF00562">
    <property type="entry name" value="RNA_pol_Rpb2_6"/>
    <property type="match status" value="1"/>
</dbReference>
<dbReference type="GO" id="GO:0032549">
    <property type="term" value="F:ribonucleoside binding"/>
    <property type="evidence" value="ECO:0007669"/>
    <property type="project" value="InterPro"/>
</dbReference>
<evidence type="ECO:0000313" key="8">
    <source>
        <dbReference type="EMBL" id="JAQ18623.1"/>
    </source>
</evidence>
<name>A0A146MFV0_LYGHE</name>
<keyword evidence="3 8" id="KW-0240">DNA-directed RNA polymerase</keyword>
<dbReference type="GO" id="GO:0000428">
    <property type="term" value="C:DNA-directed RNA polymerase complex"/>
    <property type="evidence" value="ECO:0007669"/>
    <property type="project" value="UniProtKB-KW"/>
</dbReference>
<dbReference type="EMBL" id="GDHC01000006">
    <property type="protein sequence ID" value="JAQ18623.1"/>
    <property type="molecule type" value="Transcribed_RNA"/>
</dbReference>
<evidence type="ECO:0000256" key="5">
    <source>
        <dbReference type="ARBA" id="ARBA00022695"/>
    </source>
</evidence>
<dbReference type="SUPFAM" id="SSF64484">
    <property type="entry name" value="beta and beta-prime subunits of DNA dependent RNA-polymerase"/>
    <property type="match status" value="1"/>
</dbReference>
<dbReference type="PANTHER" id="PTHR20856">
    <property type="entry name" value="DNA-DIRECTED RNA POLYMERASE I SUBUNIT 2"/>
    <property type="match status" value="1"/>
</dbReference>
<organism evidence="8">
    <name type="scientific">Lygus hesperus</name>
    <name type="common">Western plant bug</name>
    <dbReference type="NCBI Taxonomy" id="30085"/>
    <lineage>
        <taxon>Eukaryota</taxon>
        <taxon>Metazoa</taxon>
        <taxon>Ecdysozoa</taxon>
        <taxon>Arthropoda</taxon>
        <taxon>Hexapoda</taxon>
        <taxon>Insecta</taxon>
        <taxon>Pterygota</taxon>
        <taxon>Neoptera</taxon>
        <taxon>Paraneoptera</taxon>
        <taxon>Hemiptera</taxon>
        <taxon>Heteroptera</taxon>
        <taxon>Panheteroptera</taxon>
        <taxon>Cimicomorpha</taxon>
        <taxon>Miridae</taxon>
        <taxon>Mirini</taxon>
        <taxon>Lygus</taxon>
    </lineage>
</organism>
<evidence type="ECO:0000256" key="6">
    <source>
        <dbReference type="ARBA" id="ARBA00023163"/>
    </source>
</evidence>
<accession>A0A146MFV0</accession>
<keyword evidence="6" id="KW-0804">Transcription</keyword>
<comment type="similarity">
    <text evidence="1">Belongs to the RNA polymerase beta chain family.</text>
</comment>
<reference evidence="8" key="1">
    <citation type="journal article" date="2016" name="Gigascience">
        <title>De novo construction of an expanded transcriptome assembly for the western tarnished plant bug, Lygus hesperus.</title>
        <authorList>
            <person name="Tassone E.E."/>
            <person name="Geib S.M."/>
            <person name="Hall B."/>
            <person name="Fabrick J.A."/>
            <person name="Brent C.S."/>
            <person name="Hull J.J."/>
        </authorList>
    </citation>
    <scope>NUCLEOTIDE SEQUENCE</scope>
</reference>
<evidence type="ECO:0000259" key="7">
    <source>
        <dbReference type="Pfam" id="PF00562"/>
    </source>
</evidence>